<dbReference type="OrthoDB" id="5169996at2"/>
<keyword evidence="6" id="KW-1133">Transmembrane helix</keyword>
<keyword evidence="4" id="KW-0067">ATP-binding</keyword>
<feature type="region of interest" description="Disordered" evidence="5">
    <location>
        <begin position="1"/>
        <end position="25"/>
    </location>
</feature>
<dbReference type="Pfam" id="PF12555">
    <property type="entry name" value="SteA-like_C"/>
    <property type="match status" value="1"/>
</dbReference>
<dbReference type="RefSeq" id="WP_122151172.1">
    <property type="nucleotide sequence ID" value="NZ_RFFI01000162.1"/>
</dbReference>
<comment type="caution">
    <text evidence="8">The sequence shown here is derived from an EMBL/GenBank/DDBJ whole genome shotgun (WGS) entry which is preliminary data.</text>
</comment>
<sequence>MKLLPSRRRSAAPPGGELVGPARVDPRTKTLTKRLRPGEIAVIDHVDIDRVSAEALVACKPAAVLNAATSTSGRYPNLGPDILVSAGIPLVDDLGPDVMTLREGRTLRIDGGSVYDGDRLVAEGVLQTEQTVATDQAAAREGLSVQLESFAANTMDYLRRERDLLLDGVGVPDIVTEIDGRQVLIVVRGYHYKEDLVTLRPYIREYRPVLVGVDGGADAILEAGWTPDLIVGDMDSVSDRALRCGAEIVVHAYRDGRAPGLARVDQLGVPHIVFPATGTSEDVAMLLADDKGAELIVAVGTHATLVEFLDKGRAGMASTFLTRLRVGSKLVDAKGVSRLYRNRISNLQLTLLVLAGLLALGVALASTTAGQTLIGLTGARWDDFVYWLGSLFGGTP</sequence>
<keyword evidence="1" id="KW-0808">Transferase</keyword>
<organism evidence="8 9">
    <name type="scientific">Cellulomonas triticagri</name>
    <dbReference type="NCBI Taxonomy" id="2483352"/>
    <lineage>
        <taxon>Bacteria</taxon>
        <taxon>Bacillati</taxon>
        <taxon>Actinomycetota</taxon>
        <taxon>Actinomycetes</taxon>
        <taxon>Micrococcales</taxon>
        <taxon>Cellulomonadaceae</taxon>
        <taxon>Cellulomonas</taxon>
    </lineage>
</organism>
<accession>A0A3M2ITC0</accession>
<dbReference type="GO" id="GO:0016301">
    <property type="term" value="F:kinase activity"/>
    <property type="evidence" value="ECO:0007669"/>
    <property type="project" value="UniProtKB-KW"/>
</dbReference>
<evidence type="ECO:0000313" key="8">
    <source>
        <dbReference type="EMBL" id="RMI03624.1"/>
    </source>
</evidence>
<evidence type="ECO:0000259" key="7">
    <source>
        <dbReference type="Pfam" id="PF12555"/>
    </source>
</evidence>
<protein>
    <recommendedName>
        <fullName evidence="7">SteA-like C-terminal domain-containing protein</fullName>
    </recommendedName>
</protein>
<proteinExistence type="predicted"/>
<evidence type="ECO:0000313" key="9">
    <source>
        <dbReference type="Proteomes" id="UP000269289"/>
    </source>
</evidence>
<dbReference type="Proteomes" id="UP000269289">
    <property type="component" value="Unassembled WGS sequence"/>
</dbReference>
<keyword evidence="9" id="KW-1185">Reference proteome</keyword>
<keyword evidence="6" id="KW-0472">Membrane</keyword>
<evidence type="ECO:0000256" key="5">
    <source>
        <dbReference type="SAM" id="MobiDB-lite"/>
    </source>
</evidence>
<dbReference type="InterPro" id="IPR036759">
    <property type="entry name" value="TPK_catalytic_sf"/>
</dbReference>
<dbReference type="InterPro" id="IPR047795">
    <property type="entry name" value="Put_SteA-like"/>
</dbReference>
<gene>
    <name evidence="8" type="ORF">EBM89_18975</name>
</gene>
<feature type="domain" description="SteA-like C-terminal" evidence="7">
    <location>
        <begin position="334"/>
        <end position="385"/>
    </location>
</feature>
<feature type="compositionally biased region" description="Basic residues" evidence="5">
    <location>
        <begin position="1"/>
        <end position="10"/>
    </location>
</feature>
<dbReference type="NCBIfam" id="NF040608">
    <property type="entry name" value="division_SteA"/>
    <property type="match status" value="1"/>
</dbReference>
<keyword evidence="3" id="KW-0418">Kinase</keyword>
<evidence type="ECO:0000256" key="4">
    <source>
        <dbReference type="ARBA" id="ARBA00022840"/>
    </source>
</evidence>
<evidence type="ECO:0000256" key="1">
    <source>
        <dbReference type="ARBA" id="ARBA00022679"/>
    </source>
</evidence>
<dbReference type="SUPFAM" id="SSF63999">
    <property type="entry name" value="Thiamin pyrophosphokinase, catalytic domain"/>
    <property type="match status" value="1"/>
</dbReference>
<evidence type="ECO:0000256" key="6">
    <source>
        <dbReference type="SAM" id="Phobius"/>
    </source>
</evidence>
<keyword evidence="2" id="KW-0547">Nucleotide-binding</keyword>
<feature type="transmembrane region" description="Helical" evidence="6">
    <location>
        <begin position="347"/>
        <end position="366"/>
    </location>
</feature>
<dbReference type="GO" id="GO:0009229">
    <property type="term" value="P:thiamine diphosphate biosynthetic process"/>
    <property type="evidence" value="ECO:0007669"/>
    <property type="project" value="InterPro"/>
</dbReference>
<keyword evidence="6" id="KW-0812">Transmembrane</keyword>
<dbReference type="EMBL" id="RFFI01000162">
    <property type="protein sequence ID" value="RMI03624.1"/>
    <property type="molecule type" value="Genomic_DNA"/>
</dbReference>
<evidence type="ECO:0000256" key="3">
    <source>
        <dbReference type="ARBA" id="ARBA00022777"/>
    </source>
</evidence>
<evidence type="ECO:0000256" key="2">
    <source>
        <dbReference type="ARBA" id="ARBA00022741"/>
    </source>
</evidence>
<dbReference type="GO" id="GO:0005524">
    <property type="term" value="F:ATP binding"/>
    <property type="evidence" value="ECO:0007669"/>
    <property type="project" value="UniProtKB-KW"/>
</dbReference>
<dbReference type="AlphaFoldDB" id="A0A3M2ITC0"/>
<dbReference type="Gene3D" id="3.40.50.10240">
    <property type="entry name" value="Thiamin pyrophosphokinase, catalytic domain"/>
    <property type="match status" value="1"/>
</dbReference>
<reference evidence="8 9" key="1">
    <citation type="submission" date="2018-10" db="EMBL/GenBank/DDBJ databases">
        <title>Isolation, diversity and antifungal activity of actinobacteria from wheat.</title>
        <authorList>
            <person name="Han C."/>
        </authorList>
    </citation>
    <scope>NUCLEOTIDE SEQUENCE [LARGE SCALE GENOMIC DNA]</scope>
    <source>
        <strain evidence="8 9">NEAU-YY56</strain>
    </source>
</reference>
<dbReference type="InterPro" id="IPR022215">
    <property type="entry name" value="SteA-like_C"/>
</dbReference>
<name>A0A3M2ITC0_9CELL</name>
<dbReference type="GO" id="GO:0004788">
    <property type="term" value="F:thiamine diphosphokinase activity"/>
    <property type="evidence" value="ECO:0007669"/>
    <property type="project" value="InterPro"/>
</dbReference>